<reference evidence="1 2" key="1">
    <citation type="submission" date="2021-06" db="EMBL/GenBank/DDBJ databases">
        <authorList>
            <person name="Palmer J.M."/>
        </authorList>
    </citation>
    <scope>NUCLEOTIDE SEQUENCE [LARGE SCALE GENOMIC DNA]</scope>
    <source>
        <strain evidence="1 2">XC_2019</strain>
        <tissue evidence="1">Muscle</tissue>
    </source>
</reference>
<keyword evidence="2" id="KW-1185">Reference proteome</keyword>
<dbReference type="EMBL" id="JAHRIN010025733">
    <property type="protein sequence ID" value="MEQ2200127.1"/>
    <property type="molecule type" value="Genomic_DNA"/>
</dbReference>
<accession>A0ABV0QXB1</accession>
<dbReference type="Proteomes" id="UP001434883">
    <property type="component" value="Unassembled WGS sequence"/>
</dbReference>
<evidence type="ECO:0000313" key="2">
    <source>
        <dbReference type="Proteomes" id="UP001434883"/>
    </source>
</evidence>
<gene>
    <name evidence="1" type="ORF">XENOCAPTIV_023178</name>
</gene>
<name>A0ABV0QXB1_9TELE</name>
<feature type="non-terminal residue" evidence="1">
    <location>
        <position position="1"/>
    </location>
</feature>
<sequence>LVGTGAVDCGLEGKAGDPAVRSPPVFCLCFPLTAETATCSGTDRQWVAVTGARAALVHRALSSHGGGRMSDNSGGRTRCVEPKLVTRQGVHKRNTCRNWLSCVTGVR</sequence>
<protein>
    <submittedName>
        <fullName evidence="1">Uncharacterized protein</fullName>
    </submittedName>
</protein>
<proteinExistence type="predicted"/>
<organism evidence="1 2">
    <name type="scientific">Xenoophorus captivus</name>
    <dbReference type="NCBI Taxonomy" id="1517983"/>
    <lineage>
        <taxon>Eukaryota</taxon>
        <taxon>Metazoa</taxon>
        <taxon>Chordata</taxon>
        <taxon>Craniata</taxon>
        <taxon>Vertebrata</taxon>
        <taxon>Euteleostomi</taxon>
        <taxon>Actinopterygii</taxon>
        <taxon>Neopterygii</taxon>
        <taxon>Teleostei</taxon>
        <taxon>Neoteleostei</taxon>
        <taxon>Acanthomorphata</taxon>
        <taxon>Ovalentaria</taxon>
        <taxon>Atherinomorphae</taxon>
        <taxon>Cyprinodontiformes</taxon>
        <taxon>Goodeidae</taxon>
        <taxon>Xenoophorus</taxon>
    </lineage>
</organism>
<evidence type="ECO:0000313" key="1">
    <source>
        <dbReference type="EMBL" id="MEQ2200127.1"/>
    </source>
</evidence>
<comment type="caution">
    <text evidence="1">The sequence shown here is derived from an EMBL/GenBank/DDBJ whole genome shotgun (WGS) entry which is preliminary data.</text>
</comment>